<dbReference type="InterPro" id="IPR029309">
    <property type="entry name" value="CaRF"/>
</dbReference>
<sequence>MRRLKNSKKQECPATMTVYSLDLFVDYAVASDKWREKKEVLSQLRTDLSAEKYVRREKKIYITLSLSHNHPVISTQLNQLLKPVSSDEGDVNLLMEPSCILEVEEITSCILEVEEVTSSGDCSEDCNEIITEVREAVKKVLDITYCLNPYEVEYDDMAEALKLCEEAAQILDRNLKKRHYSTS</sequence>
<dbReference type="EMBL" id="JBBCAQ010000036">
    <property type="protein sequence ID" value="KAK7576387.1"/>
    <property type="molecule type" value="Genomic_DNA"/>
</dbReference>
<reference evidence="1 2" key="1">
    <citation type="submission" date="2024-03" db="EMBL/GenBank/DDBJ databases">
        <title>Adaptation during the transition from Ophiocordyceps entomopathogen to insect associate is accompanied by gene loss and intensified selection.</title>
        <authorList>
            <person name="Ward C.M."/>
            <person name="Onetto C.A."/>
            <person name="Borneman A.R."/>
        </authorList>
    </citation>
    <scope>NUCLEOTIDE SEQUENCE [LARGE SCALE GENOMIC DNA]</scope>
    <source>
        <strain evidence="1">AWRI1</strain>
        <tissue evidence="1">Single Adult Female</tissue>
    </source>
</reference>
<organism evidence="1 2">
    <name type="scientific">Parthenolecanium corni</name>
    <dbReference type="NCBI Taxonomy" id="536013"/>
    <lineage>
        <taxon>Eukaryota</taxon>
        <taxon>Metazoa</taxon>
        <taxon>Ecdysozoa</taxon>
        <taxon>Arthropoda</taxon>
        <taxon>Hexapoda</taxon>
        <taxon>Insecta</taxon>
        <taxon>Pterygota</taxon>
        <taxon>Neoptera</taxon>
        <taxon>Paraneoptera</taxon>
        <taxon>Hemiptera</taxon>
        <taxon>Sternorrhyncha</taxon>
        <taxon>Coccoidea</taxon>
        <taxon>Coccidae</taxon>
        <taxon>Parthenolecanium</taxon>
    </lineage>
</organism>
<keyword evidence="2" id="KW-1185">Reference proteome</keyword>
<dbReference type="GO" id="GO:0003700">
    <property type="term" value="F:DNA-binding transcription factor activity"/>
    <property type="evidence" value="ECO:0007669"/>
    <property type="project" value="InterPro"/>
</dbReference>
<name>A0AAN9TKT9_9HEMI</name>
<gene>
    <name evidence="1" type="ORF">V9T40_012673</name>
</gene>
<evidence type="ECO:0000313" key="1">
    <source>
        <dbReference type="EMBL" id="KAK7576387.1"/>
    </source>
</evidence>
<dbReference type="AlphaFoldDB" id="A0AAN9TKT9"/>
<evidence type="ECO:0000313" key="2">
    <source>
        <dbReference type="Proteomes" id="UP001367676"/>
    </source>
</evidence>
<accession>A0AAN9TKT9</accession>
<protein>
    <submittedName>
        <fullName evidence="1">Uncharacterized protein</fullName>
    </submittedName>
</protein>
<comment type="caution">
    <text evidence="1">The sequence shown here is derived from an EMBL/GenBank/DDBJ whole genome shotgun (WGS) entry which is preliminary data.</text>
</comment>
<dbReference type="Pfam" id="PF15299">
    <property type="entry name" value="ALS2CR8"/>
    <property type="match status" value="1"/>
</dbReference>
<proteinExistence type="predicted"/>
<dbReference type="Proteomes" id="UP001367676">
    <property type="component" value="Unassembled WGS sequence"/>
</dbReference>